<gene>
    <name evidence="2" type="ORF">CGI_10028020</name>
</gene>
<dbReference type="PROSITE" id="PS51257">
    <property type="entry name" value="PROKAR_LIPOPROTEIN"/>
    <property type="match status" value="1"/>
</dbReference>
<evidence type="ECO:0000256" key="1">
    <source>
        <dbReference type="SAM" id="MobiDB-lite"/>
    </source>
</evidence>
<dbReference type="EMBL" id="JH823233">
    <property type="protein sequence ID" value="EKC42221.1"/>
    <property type="molecule type" value="Genomic_DNA"/>
</dbReference>
<accession>K1S482</accession>
<name>K1S482_MAGGI</name>
<evidence type="ECO:0000313" key="2">
    <source>
        <dbReference type="EMBL" id="EKC42221.1"/>
    </source>
</evidence>
<sequence length="82" mass="8859">MTRLGHKRSNKFTAEMTMKVLCSIYVAALFISCAMCQRPRGGPGPSSRGSSSSGMSERNAHPTMSLTECIPARSLKLVVNLL</sequence>
<reference evidence="2" key="1">
    <citation type="journal article" date="2012" name="Nature">
        <title>The oyster genome reveals stress adaptation and complexity of shell formation.</title>
        <authorList>
            <person name="Zhang G."/>
            <person name="Fang X."/>
            <person name="Guo X."/>
            <person name="Li L."/>
            <person name="Luo R."/>
            <person name="Xu F."/>
            <person name="Yang P."/>
            <person name="Zhang L."/>
            <person name="Wang X."/>
            <person name="Qi H."/>
            <person name="Xiong Z."/>
            <person name="Que H."/>
            <person name="Xie Y."/>
            <person name="Holland P.W."/>
            <person name="Paps J."/>
            <person name="Zhu Y."/>
            <person name="Wu F."/>
            <person name="Chen Y."/>
            <person name="Wang J."/>
            <person name="Peng C."/>
            <person name="Meng J."/>
            <person name="Yang L."/>
            <person name="Liu J."/>
            <person name="Wen B."/>
            <person name="Zhang N."/>
            <person name="Huang Z."/>
            <person name="Zhu Q."/>
            <person name="Feng Y."/>
            <person name="Mount A."/>
            <person name="Hedgecock D."/>
            <person name="Xu Z."/>
            <person name="Liu Y."/>
            <person name="Domazet-Loso T."/>
            <person name="Du Y."/>
            <person name="Sun X."/>
            <person name="Zhang S."/>
            <person name="Liu B."/>
            <person name="Cheng P."/>
            <person name="Jiang X."/>
            <person name="Li J."/>
            <person name="Fan D."/>
            <person name="Wang W."/>
            <person name="Fu W."/>
            <person name="Wang T."/>
            <person name="Wang B."/>
            <person name="Zhang J."/>
            <person name="Peng Z."/>
            <person name="Li Y."/>
            <person name="Li N."/>
            <person name="Wang J."/>
            <person name="Chen M."/>
            <person name="He Y."/>
            <person name="Tan F."/>
            <person name="Song X."/>
            <person name="Zheng Q."/>
            <person name="Huang R."/>
            <person name="Yang H."/>
            <person name="Du X."/>
            <person name="Chen L."/>
            <person name="Yang M."/>
            <person name="Gaffney P.M."/>
            <person name="Wang S."/>
            <person name="Luo L."/>
            <person name="She Z."/>
            <person name="Ming Y."/>
            <person name="Huang W."/>
            <person name="Zhang S."/>
            <person name="Huang B."/>
            <person name="Zhang Y."/>
            <person name="Qu T."/>
            <person name="Ni P."/>
            <person name="Miao G."/>
            <person name="Wang J."/>
            <person name="Wang Q."/>
            <person name="Steinberg C.E."/>
            <person name="Wang H."/>
            <person name="Li N."/>
            <person name="Qian L."/>
            <person name="Zhang G."/>
            <person name="Li Y."/>
            <person name="Yang H."/>
            <person name="Liu X."/>
            <person name="Wang J."/>
            <person name="Yin Y."/>
            <person name="Wang J."/>
        </authorList>
    </citation>
    <scope>NUCLEOTIDE SEQUENCE [LARGE SCALE GENOMIC DNA]</scope>
    <source>
        <strain evidence="2">05x7-T-G4-1.051#20</strain>
    </source>
</reference>
<organism evidence="2">
    <name type="scientific">Magallana gigas</name>
    <name type="common">Pacific oyster</name>
    <name type="synonym">Crassostrea gigas</name>
    <dbReference type="NCBI Taxonomy" id="29159"/>
    <lineage>
        <taxon>Eukaryota</taxon>
        <taxon>Metazoa</taxon>
        <taxon>Spiralia</taxon>
        <taxon>Lophotrochozoa</taxon>
        <taxon>Mollusca</taxon>
        <taxon>Bivalvia</taxon>
        <taxon>Autobranchia</taxon>
        <taxon>Pteriomorphia</taxon>
        <taxon>Ostreida</taxon>
        <taxon>Ostreoidea</taxon>
        <taxon>Ostreidae</taxon>
        <taxon>Magallana</taxon>
    </lineage>
</organism>
<proteinExistence type="predicted"/>
<dbReference type="InParanoid" id="K1S482"/>
<protein>
    <submittedName>
        <fullName evidence="2">Uncharacterized protein</fullName>
    </submittedName>
</protein>
<feature type="compositionally biased region" description="Low complexity" evidence="1">
    <location>
        <begin position="45"/>
        <end position="54"/>
    </location>
</feature>
<dbReference type="AlphaFoldDB" id="K1S482"/>
<dbReference type="HOGENOM" id="CLU_2560532_0_0_1"/>
<feature type="region of interest" description="Disordered" evidence="1">
    <location>
        <begin position="39"/>
        <end position="65"/>
    </location>
</feature>